<sequence>MSAPPQIEFAYPVAWPAGRPRTPSYRRKQAMWREGGSRINWDIALRRLREQVALVTRNSQDWRILEQTLSTNFELRVDGRPRRDRGAPADPGVAFFFELDGQPHVLACDLWDTVPDNIAAIAAHIEALRGQERWGVSDMKQAFAGHVALPAPEQWHQVLGVPAHASPEDIDRAWREKMQAAHPDRPGGSEAAAQRLNWARTEGKRQWTSR</sequence>
<dbReference type="SUPFAM" id="SSF46565">
    <property type="entry name" value="Chaperone J-domain"/>
    <property type="match status" value="1"/>
</dbReference>
<organism evidence="2 3">
    <name type="scientific">Alteraurantiacibacter palmitatis</name>
    <dbReference type="NCBI Taxonomy" id="2054628"/>
    <lineage>
        <taxon>Bacteria</taxon>
        <taxon>Pseudomonadati</taxon>
        <taxon>Pseudomonadota</taxon>
        <taxon>Alphaproteobacteria</taxon>
        <taxon>Sphingomonadales</taxon>
        <taxon>Erythrobacteraceae</taxon>
        <taxon>Alteraurantiacibacter</taxon>
    </lineage>
</organism>
<dbReference type="InterPro" id="IPR036869">
    <property type="entry name" value="J_dom_sf"/>
</dbReference>
<keyword evidence="3" id="KW-1185">Reference proteome</keyword>
<reference evidence="3" key="1">
    <citation type="journal article" date="2019" name="Int. J. Syst. Evol. Microbiol.">
        <title>The Global Catalogue of Microorganisms (GCM) 10K type strain sequencing project: providing services to taxonomists for standard genome sequencing and annotation.</title>
        <authorList>
            <consortium name="The Broad Institute Genomics Platform"/>
            <consortium name="The Broad Institute Genome Sequencing Center for Infectious Disease"/>
            <person name="Wu L."/>
            <person name="Ma J."/>
        </authorList>
    </citation>
    <scope>NUCLEOTIDE SEQUENCE [LARGE SCALE GENOMIC DNA]</scope>
    <source>
        <strain evidence="3">KCTC 52607</strain>
    </source>
</reference>
<proteinExistence type="predicted"/>
<feature type="region of interest" description="Disordered" evidence="1">
    <location>
        <begin position="179"/>
        <end position="210"/>
    </location>
</feature>
<comment type="caution">
    <text evidence="2">The sequence shown here is derived from an EMBL/GenBank/DDBJ whole genome shotgun (WGS) entry which is preliminary data.</text>
</comment>
<dbReference type="RefSeq" id="WP_336926100.1">
    <property type="nucleotide sequence ID" value="NZ_JBANRO010000006.1"/>
</dbReference>
<evidence type="ECO:0000313" key="2">
    <source>
        <dbReference type="EMBL" id="MFC3097337.1"/>
    </source>
</evidence>
<name>A0ABV7E6U4_9SPHN</name>
<evidence type="ECO:0000256" key="1">
    <source>
        <dbReference type="SAM" id="MobiDB-lite"/>
    </source>
</evidence>
<dbReference type="CDD" id="cd06257">
    <property type="entry name" value="DnaJ"/>
    <property type="match status" value="1"/>
</dbReference>
<evidence type="ECO:0000313" key="3">
    <source>
        <dbReference type="Proteomes" id="UP001595456"/>
    </source>
</evidence>
<dbReference type="Gene3D" id="1.10.287.110">
    <property type="entry name" value="DnaJ domain"/>
    <property type="match status" value="1"/>
</dbReference>
<feature type="compositionally biased region" description="Basic and acidic residues" evidence="1">
    <location>
        <begin position="201"/>
        <end position="210"/>
    </location>
</feature>
<accession>A0ABV7E6U4</accession>
<dbReference type="InterPro" id="IPR001623">
    <property type="entry name" value="DnaJ_domain"/>
</dbReference>
<gene>
    <name evidence="2" type="ORF">ACFODU_05915</name>
</gene>
<protein>
    <submittedName>
        <fullName evidence="2">J domain-containing protein</fullName>
    </submittedName>
</protein>
<dbReference type="Proteomes" id="UP001595456">
    <property type="component" value="Unassembled WGS sequence"/>
</dbReference>
<dbReference type="EMBL" id="JBHRST010000008">
    <property type="protein sequence ID" value="MFC3097337.1"/>
    <property type="molecule type" value="Genomic_DNA"/>
</dbReference>